<dbReference type="Proteomes" id="UP000812672">
    <property type="component" value="Unassembled WGS sequence"/>
</dbReference>
<comment type="caution">
    <text evidence="2">The sequence shown here is derived from an EMBL/GenBank/DDBJ whole genome shotgun (WGS) entry which is preliminary data.</text>
</comment>
<dbReference type="InterPro" id="IPR025426">
    <property type="entry name" value="DUF4305"/>
</dbReference>
<keyword evidence="3" id="KW-1185">Reference proteome</keyword>
<name>A0ABS6GSB5_9BACI</name>
<keyword evidence="1" id="KW-0812">Transmembrane</keyword>
<feature type="transmembrane region" description="Helical" evidence="1">
    <location>
        <begin position="7"/>
        <end position="24"/>
    </location>
</feature>
<dbReference type="RefSeq" id="WP_144163760.1">
    <property type="nucleotide sequence ID" value="NZ_CAUPKR010000016.1"/>
</dbReference>
<evidence type="ECO:0000313" key="2">
    <source>
        <dbReference type="EMBL" id="MBU6081383.1"/>
    </source>
</evidence>
<feature type="transmembrane region" description="Helical" evidence="1">
    <location>
        <begin position="30"/>
        <end position="51"/>
    </location>
</feature>
<keyword evidence="1" id="KW-1133">Transmembrane helix</keyword>
<keyword evidence="1" id="KW-0472">Membrane</keyword>
<accession>A0ABS6GSB5</accession>
<dbReference type="Pfam" id="PF14146">
    <property type="entry name" value="DUF4305"/>
    <property type="match status" value="1"/>
</dbReference>
<gene>
    <name evidence="2" type="ORF">KQ486_10205</name>
</gene>
<proteinExistence type="predicted"/>
<evidence type="ECO:0000256" key="1">
    <source>
        <dbReference type="SAM" id="Phobius"/>
    </source>
</evidence>
<organism evidence="2 3">
    <name type="scientific">Allobacillus halotolerans</name>
    <dbReference type="NCBI Taxonomy" id="570278"/>
    <lineage>
        <taxon>Bacteria</taxon>
        <taxon>Bacillati</taxon>
        <taxon>Bacillota</taxon>
        <taxon>Bacilli</taxon>
        <taxon>Bacillales</taxon>
        <taxon>Bacillaceae</taxon>
        <taxon>Allobacillus</taxon>
    </lineage>
</organism>
<sequence>MRASPRFFAIIYLLMGLGFMYIAYMSVEDTVWNIATIIFTLIAAFDFGAAIKMFGLHKRLQEQQEKK</sequence>
<evidence type="ECO:0000313" key="3">
    <source>
        <dbReference type="Proteomes" id="UP000812672"/>
    </source>
</evidence>
<reference evidence="2 3" key="1">
    <citation type="journal article" date="2011" name="Int. J. Syst. Evol. Microbiol.">
        <title>Allobacillus halotolerans gen. nov., sp. nov. isolated from shrimp paste.</title>
        <authorList>
            <person name="Sheu S.Y."/>
            <person name="Arun A.B."/>
            <person name="Jiang S.R."/>
            <person name="Young C.C."/>
            <person name="Chen W.M."/>
        </authorList>
    </citation>
    <scope>NUCLEOTIDE SEQUENCE [LARGE SCALE GENOMIC DNA]</scope>
    <source>
        <strain evidence="2 3">LMG 24826</strain>
    </source>
</reference>
<protein>
    <submittedName>
        <fullName evidence="2">YdiK family protein</fullName>
    </submittedName>
</protein>
<dbReference type="EMBL" id="JAHLZF010000015">
    <property type="protein sequence ID" value="MBU6081383.1"/>
    <property type="molecule type" value="Genomic_DNA"/>
</dbReference>